<evidence type="ECO:0000313" key="3">
    <source>
        <dbReference type="Proteomes" id="UP001367771"/>
    </source>
</evidence>
<evidence type="ECO:0000313" key="2">
    <source>
        <dbReference type="EMBL" id="MEI5685946.1"/>
    </source>
</evidence>
<reference evidence="2 3" key="1">
    <citation type="journal article" date="2013" name="Int. J. Syst. Evol. Microbiol.">
        <title>Sphingomonas kyungheensis sp. nov., a bacterium with ginsenoside-converting activity isolated from soil of a ginseng field.</title>
        <authorList>
            <person name="Son H.M."/>
            <person name="Yang J.E."/>
            <person name="Park Y."/>
            <person name="Han C.K."/>
            <person name="Kim S.G."/>
            <person name="Kook M."/>
            <person name="Yi T.H."/>
        </authorList>
    </citation>
    <scope>NUCLEOTIDE SEQUENCE [LARGE SCALE GENOMIC DNA]</scope>
    <source>
        <strain evidence="2 3">LMG 26582</strain>
    </source>
</reference>
<dbReference type="InterPro" id="IPR011990">
    <property type="entry name" value="TPR-like_helical_dom_sf"/>
</dbReference>
<keyword evidence="3" id="KW-1185">Reference proteome</keyword>
<sequence length="510" mass="56084">MRFGKIWVSLLALAVAQPVAAEWYEATSKHFIVYAQGSADLVQKRAERLEWFDGLVRMFNAIPANEGDGSNKLTVYVVADDSAVRRLFGKGGDHIAGFYQGRASGSVAFTPARDERPDDINALHPQVVLFHEYGHHLLLGNYETALPAWFGEGYPEFLSTARFDKDAIWLGTPAQHRAYDLLMAAPLSAEQLFSLNMSQKLRDTQTAALYARGWLLTHYLVMDPTRKAQLDAYLRALNAGTPGAEAARAAFGDLRTLDKSLSAYLHKSTMAAYRIPIERLPKPVVSVRALSPGEREMITLRMRSDRGVNRETAQPILAEATPIAERYPKDAVVQGWFAEMALDAGRLDLADAAADRALAIDPKSSQALVYKAQVHLRRASAAHATDPAVWREARNWLLRANKIDTNDAYALQLFYQSFRMAGTPPTDNAKAALRRAHELVPQDEGLALTYAVQMLLDDKRDAARLALRPLAYSAHSQTDNPAARLLAALDAGKTGPQALAALGAPLTIED</sequence>
<comment type="caution">
    <text evidence="2">The sequence shown here is derived from an EMBL/GenBank/DDBJ whole genome shotgun (WGS) entry which is preliminary data.</text>
</comment>
<dbReference type="SUPFAM" id="SSF48452">
    <property type="entry name" value="TPR-like"/>
    <property type="match status" value="1"/>
</dbReference>
<dbReference type="Gene3D" id="1.25.40.10">
    <property type="entry name" value="Tetratricopeptide repeat domain"/>
    <property type="match status" value="1"/>
</dbReference>
<proteinExistence type="predicted"/>
<protein>
    <recommendedName>
        <fullName evidence="4">DUF1570 domain-containing protein</fullName>
    </recommendedName>
</protein>
<evidence type="ECO:0000256" key="1">
    <source>
        <dbReference type="SAM" id="SignalP"/>
    </source>
</evidence>
<feature type="signal peptide" evidence="1">
    <location>
        <begin position="1"/>
        <end position="21"/>
    </location>
</feature>
<keyword evidence="1" id="KW-0732">Signal</keyword>
<accession>A0ABU8H032</accession>
<gene>
    <name evidence="2" type="ORF">V8201_02515</name>
</gene>
<feature type="chain" id="PRO_5046787771" description="DUF1570 domain-containing protein" evidence="1">
    <location>
        <begin position="22"/>
        <end position="510"/>
    </location>
</feature>
<dbReference type="Proteomes" id="UP001367771">
    <property type="component" value="Unassembled WGS sequence"/>
</dbReference>
<dbReference type="RefSeq" id="WP_336544391.1">
    <property type="nucleotide sequence ID" value="NZ_JBBBDM010000001.1"/>
</dbReference>
<dbReference type="EMBL" id="JBBBDM010000001">
    <property type="protein sequence ID" value="MEI5685946.1"/>
    <property type="molecule type" value="Genomic_DNA"/>
</dbReference>
<organism evidence="2 3">
    <name type="scientific">Sphingomonas kyungheensis</name>
    <dbReference type="NCBI Taxonomy" id="1069987"/>
    <lineage>
        <taxon>Bacteria</taxon>
        <taxon>Pseudomonadati</taxon>
        <taxon>Pseudomonadota</taxon>
        <taxon>Alphaproteobacteria</taxon>
        <taxon>Sphingomonadales</taxon>
        <taxon>Sphingomonadaceae</taxon>
        <taxon>Sphingomonas</taxon>
    </lineage>
</organism>
<name>A0ABU8H032_9SPHN</name>
<evidence type="ECO:0008006" key="4">
    <source>
        <dbReference type="Google" id="ProtNLM"/>
    </source>
</evidence>